<protein>
    <recommendedName>
        <fullName evidence="4">F-box domain-containing protein</fullName>
    </recommendedName>
</protein>
<comment type="caution">
    <text evidence="2">The sequence shown here is derived from an EMBL/GenBank/DDBJ whole genome shotgun (WGS) entry which is preliminary data.</text>
</comment>
<dbReference type="OrthoDB" id="3038402at2759"/>
<accession>A0A9P5UFD2</accession>
<evidence type="ECO:0000256" key="1">
    <source>
        <dbReference type="SAM" id="MobiDB-lite"/>
    </source>
</evidence>
<dbReference type="Gene3D" id="3.80.10.10">
    <property type="entry name" value="Ribonuclease Inhibitor"/>
    <property type="match status" value="1"/>
</dbReference>
<dbReference type="SUPFAM" id="SSF81383">
    <property type="entry name" value="F-box domain"/>
    <property type="match status" value="1"/>
</dbReference>
<gene>
    <name evidence="2" type="ORF">BDP27DRAFT_891036</name>
</gene>
<dbReference type="EMBL" id="JADNRY010000007">
    <property type="protein sequence ID" value="KAF9076218.1"/>
    <property type="molecule type" value="Genomic_DNA"/>
</dbReference>
<name>A0A9P5UFD2_9AGAR</name>
<sequence length="451" mass="51416">MQHHTSNFFDILPNELIADIFFFARDMPFSHHIPLPVVVSYVCRRFRDVALSSPQLWTLINLSSERSFSFAPLFIDRSKPLLLDLNISTDFEKTDVSSLSSEITGRACSIHIRLDYLTEYHDYCKVLASNPVTNLTTLTLESCYSKLDWVCRHPTVHFPVVKDAVSLRSMSLKGTCSQIAPPLCGLTHLEIHEFSPTFPEFCSVFASNPNLSTLCLPKFLPVDWEEYSPIDASSLRSLSIGCSMHWGTGMCKCMLSALQLENLEYLEIYGNLSEHVANHFSRNNGLQKVRTLRLADVRMEDLRECAAALEGVTRVELADVVGFIFFLKTPSAADEVLYFPKLNSLIYDDIDLMNEREVNIICSRGITGLSRVEIPVVLQDFSNEDMEAKLRASGIDMVFIDTNDFPGLLRLTYESEYDDTDSDAEDFWQASDDYDYDEDDDFDDEWDEEEY</sequence>
<reference evidence="2" key="1">
    <citation type="submission" date="2020-11" db="EMBL/GenBank/DDBJ databases">
        <authorList>
            <consortium name="DOE Joint Genome Institute"/>
            <person name="Ahrendt S."/>
            <person name="Riley R."/>
            <person name="Andreopoulos W."/>
            <person name="Labutti K."/>
            <person name="Pangilinan J."/>
            <person name="Ruiz-Duenas F.J."/>
            <person name="Barrasa J.M."/>
            <person name="Sanchez-Garcia M."/>
            <person name="Camarero S."/>
            <person name="Miyauchi S."/>
            <person name="Serrano A."/>
            <person name="Linde D."/>
            <person name="Babiker R."/>
            <person name="Drula E."/>
            <person name="Ayuso-Fernandez I."/>
            <person name="Pacheco R."/>
            <person name="Padilla G."/>
            <person name="Ferreira P."/>
            <person name="Barriuso J."/>
            <person name="Kellner H."/>
            <person name="Castanera R."/>
            <person name="Alfaro M."/>
            <person name="Ramirez L."/>
            <person name="Pisabarro A.G."/>
            <person name="Kuo A."/>
            <person name="Tritt A."/>
            <person name="Lipzen A."/>
            <person name="He G."/>
            <person name="Yan M."/>
            <person name="Ng V."/>
            <person name="Cullen D."/>
            <person name="Martin F."/>
            <person name="Rosso M.-N."/>
            <person name="Henrissat B."/>
            <person name="Hibbett D."/>
            <person name="Martinez A.T."/>
            <person name="Grigoriev I.V."/>
        </authorList>
    </citation>
    <scope>NUCLEOTIDE SEQUENCE</scope>
    <source>
        <strain evidence="2">AH 40177</strain>
    </source>
</reference>
<dbReference type="Proteomes" id="UP000772434">
    <property type="component" value="Unassembled WGS sequence"/>
</dbReference>
<dbReference type="SUPFAM" id="SSF52047">
    <property type="entry name" value="RNI-like"/>
    <property type="match status" value="1"/>
</dbReference>
<dbReference type="InterPro" id="IPR036047">
    <property type="entry name" value="F-box-like_dom_sf"/>
</dbReference>
<dbReference type="InterPro" id="IPR032675">
    <property type="entry name" value="LRR_dom_sf"/>
</dbReference>
<evidence type="ECO:0008006" key="4">
    <source>
        <dbReference type="Google" id="ProtNLM"/>
    </source>
</evidence>
<evidence type="ECO:0000313" key="3">
    <source>
        <dbReference type="Proteomes" id="UP000772434"/>
    </source>
</evidence>
<proteinExistence type="predicted"/>
<organism evidence="2 3">
    <name type="scientific">Rhodocollybia butyracea</name>
    <dbReference type="NCBI Taxonomy" id="206335"/>
    <lineage>
        <taxon>Eukaryota</taxon>
        <taxon>Fungi</taxon>
        <taxon>Dikarya</taxon>
        <taxon>Basidiomycota</taxon>
        <taxon>Agaricomycotina</taxon>
        <taxon>Agaricomycetes</taxon>
        <taxon>Agaricomycetidae</taxon>
        <taxon>Agaricales</taxon>
        <taxon>Marasmiineae</taxon>
        <taxon>Omphalotaceae</taxon>
        <taxon>Rhodocollybia</taxon>
    </lineage>
</organism>
<evidence type="ECO:0000313" key="2">
    <source>
        <dbReference type="EMBL" id="KAF9076218.1"/>
    </source>
</evidence>
<dbReference type="AlphaFoldDB" id="A0A9P5UFD2"/>
<feature type="region of interest" description="Disordered" evidence="1">
    <location>
        <begin position="416"/>
        <end position="451"/>
    </location>
</feature>
<dbReference type="Gene3D" id="1.20.1280.50">
    <property type="match status" value="1"/>
</dbReference>
<keyword evidence="3" id="KW-1185">Reference proteome</keyword>